<dbReference type="SMART" id="SM00342">
    <property type="entry name" value="HTH_ARAC"/>
    <property type="match status" value="1"/>
</dbReference>
<evidence type="ECO:0000259" key="4">
    <source>
        <dbReference type="PROSITE" id="PS01124"/>
    </source>
</evidence>
<dbReference type="PANTHER" id="PTHR43280:SF2">
    <property type="entry name" value="HTH-TYPE TRANSCRIPTIONAL REGULATOR EXSA"/>
    <property type="match status" value="1"/>
</dbReference>
<comment type="caution">
    <text evidence="5">The sequence shown here is derived from an EMBL/GenBank/DDBJ whole genome shotgun (WGS) entry which is preliminary data.</text>
</comment>
<gene>
    <name evidence="5" type="ORF">ABS768_04185</name>
</gene>
<dbReference type="EMBL" id="JBELQB010000003">
    <property type="protein sequence ID" value="MFL9836683.1"/>
    <property type="molecule type" value="Genomic_DNA"/>
</dbReference>
<dbReference type="InterPro" id="IPR009057">
    <property type="entry name" value="Homeodomain-like_sf"/>
</dbReference>
<reference evidence="5 6" key="1">
    <citation type="submission" date="2024-06" db="EMBL/GenBank/DDBJ databases">
        <authorList>
            <person name="Kaempfer P."/>
            <person name="Viver T."/>
        </authorList>
    </citation>
    <scope>NUCLEOTIDE SEQUENCE [LARGE SCALE GENOMIC DNA]</scope>
    <source>
        <strain evidence="5 6">ST-75</strain>
    </source>
</reference>
<protein>
    <submittedName>
        <fullName evidence="5">Helix-turn-helix domain-containing protein</fullName>
    </submittedName>
</protein>
<dbReference type="Gene3D" id="1.10.10.60">
    <property type="entry name" value="Homeodomain-like"/>
    <property type="match status" value="2"/>
</dbReference>
<proteinExistence type="predicted"/>
<evidence type="ECO:0000313" key="5">
    <source>
        <dbReference type="EMBL" id="MFL9836683.1"/>
    </source>
</evidence>
<dbReference type="PROSITE" id="PS01124">
    <property type="entry name" value="HTH_ARAC_FAMILY_2"/>
    <property type="match status" value="1"/>
</dbReference>
<organism evidence="5 6">
    <name type="scientific">Flavobacterium rhizophilum</name>
    <dbReference type="NCBI Taxonomy" id="3163296"/>
    <lineage>
        <taxon>Bacteria</taxon>
        <taxon>Pseudomonadati</taxon>
        <taxon>Bacteroidota</taxon>
        <taxon>Flavobacteriia</taxon>
        <taxon>Flavobacteriales</taxon>
        <taxon>Flavobacteriaceae</taxon>
        <taxon>Flavobacterium</taxon>
    </lineage>
</organism>
<dbReference type="SUPFAM" id="SSF46689">
    <property type="entry name" value="Homeodomain-like"/>
    <property type="match status" value="2"/>
</dbReference>
<dbReference type="PANTHER" id="PTHR43280">
    <property type="entry name" value="ARAC-FAMILY TRANSCRIPTIONAL REGULATOR"/>
    <property type="match status" value="1"/>
</dbReference>
<dbReference type="Pfam" id="PF12833">
    <property type="entry name" value="HTH_18"/>
    <property type="match status" value="1"/>
</dbReference>
<keyword evidence="2" id="KW-0238">DNA-binding</keyword>
<feature type="domain" description="HTH araC/xylS-type" evidence="4">
    <location>
        <begin position="26"/>
        <end position="124"/>
    </location>
</feature>
<evidence type="ECO:0000256" key="3">
    <source>
        <dbReference type="ARBA" id="ARBA00023163"/>
    </source>
</evidence>
<name>A0ABW8Y902_9FLAO</name>
<keyword evidence="1" id="KW-0805">Transcription regulation</keyword>
<evidence type="ECO:0000256" key="1">
    <source>
        <dbReference type="ARBA" id="ARBA00023015"/>
    </source>
</evidence>
<dbReference type="Proteomes" id="UP001629059">
    <property type="component" value="Unassembled WGS sequence"/>
</dbReference>
<evidence type="ECO:0000256" key="2">
    <source>
        <dbReference type="ARBA" id="ARBA00023125"/>
    </source>
</evidence>
<dbReference type="RefSeq" id="WP_408073714.1">
    <property type="nucleotide sequence ID" value="NZ_JBELQB010000003.1"/>
</dbReference>
<dbReference type="InterPro" id="IPR018060">
    <property type="entry name" value="HTH_AraC"/>
</dbReference>
<sequence>MTHYLSEITRIKDICYRNQRQLDTVIGTRNYINKHFDEELSLELLSEVNCTSKFHLLRLFKRYYGLTPKQYHIESRLYRAKALLLEGANIAETCYDVGFESPSSFSTLFKTRFFGSTPSDFRKRATFAKSDSF</sequence>
<keyword evidence="3" id="KW-0804">Transcription</keyword>
<accession>A0ABW8Y902</accession>
<keyword evidence="6" id="KW-1185">Reference proteome</keyword>
<evidence type="ECO:0000313" key="6">
    <source>
        <dbReference type="Proteomes" id="UP001629059"/>
    </source>
</evidence>